<feature type="domain" description="VWFA" evidence="7">
    <location>
        <begin position="95"/>
        <end position="234"/>
    </location>
</feature>
<dbReference type="Pfam" id="PF13519">
    <property type="entry name" value="VWA_2"/>
    <property type="match status" value="1"/>
</dbReference>
<evidence type="ECO:0000256" key="5">
    <source>
        <dbReference type="SAM" id="MobiDB-lite"/>
    </source>
</evidence>
<feature type="transmembrane region" description="Helical" evidence="6">
    <location>
        <begin position="12"/>
        <end position="31"/>
    </location>
</feature>
<evidence type="ECO:0000256" key="1">
    <source>
        <dbReference type="ARBA" id="ARBA00022475"/>
    </source>
</evidence>
<keyword evidence="3 6" id="KW-1133">Transmembrane helix</keyword>
<dbReference type="eggNOG" id="COG2304">
    <property type="taxonomic scope" value="Bacteria"/>
</dbReference>
<reference evidence="8 9" key="1">
    <citation type="journal article" date="2014" name="Genome Announc.">
        <title>Genome Sequence and Methylome of Soil Bacterium Gemmatirosa kalamazoonensis KBS708T, a Member of the Rarely Cultivated Gemmatimonadetes Phylum.</title>
        <authorList>
            <person name="Debruyn J.M."/>
            <person name="Radosevich M."/>
            <person name="Wommack K.E."/>
            <person name="Polson S.W."/>
            <person name="Hauser L.J."/>
            <person name="Fawaz M.N."/>
            <person name="Korlach J."/>
            <person name="Tsai Y.C."/>
        </authorList>
    </citation>
    <scope>NUCLEOTIDE SEQUENCE [LARGE SCALE GENOMIC DNA]</scope>
    <source>
        <strain evidence="8 9">KBS708</strain>
    </source>
</reference>
<accession>W0RK57</accession>
<dbReference type="KEGG" id="gba:J421_3153"/>
<dbReference type="InterPro" id="IPR011990">
    <property type="entry name" value="TPR-like_helical_dom_sf"/>
</dbReference>
<keyword evidence="9" id="KW-1185">Reference proteome</keyword>
<protein>
    <submittedName>
        <fullName evidence="8">von Willebrand factor type A</fullName>
    </submittedName>
</protein>
<dbReference type="SMART" id="SM00327">
    <property type="entry name" value="VWA"/>
    <property type="match status" value="1"/>
</dbReference>
<keyword evidence="2 6" id="KW-0812">Transmembrane</keyword>
<evidence type="ECO:0000256" key="4">
    <source>
        <dbReference type="ARBA" id="ARBA00023136"/>
    </source>
</evidence>
<feature type="region of interest" description="Disordered" evidence="5">
    <location>
        <begin position="494"/>
        <end position="563"/>
    </location>
</feature>
<keyword evidence="4 6" id="KW-0472">Membrane</keyword>
<dbReference type="PATRIC" id="fig|861299.3.peg.3204"/>
<dbReference type="Proteomes" id="UP000019151">
    <property type="component" value="Chromosome"/>
</dbReference>
<gene>
    <name evidence="8" type="ORF">J421_3153</name>
</gene>
<proteinExistence type="predicted"/>
<evidence type="ECO:0000256" key="3">
    <source>
        <dbReference type="ARBA" id="ARBA00022989"/>
    </source>
</evidence>
<dbReference type="SUPFAM" id="SSF48452">
    <property type="entry name" value="TPR-like"/>
    <property type="match status" value="1"/>
</dbReference>
<dbReference type="InterPro" id="IPR050768">
    <property type="entry name" value="UPF0353/GerABKA_families"/>
</dbReference>
<dbReference type="Gene3D" id="3.40.50.410">
    <property type="entry name" value="von Willebrand factor, type A domain"/>
    <property type="match status" value="1"/>
</dbReference>
<dbReference type="PANTHER" id="PTHR22550">
    <property type="entry name" value="SPORE GERMINATION PROTEIN"/>
    <property type="match status" value="1"/>
</dbReference>
<evidence type="ECO:0000313" key="8">
    <source>
        <dbReference type="EMBL" id="AHG90690.1"/>
    </source>
</evidence>
<feature type="compositionally biased region" description="Pro residues" evidence="5">
    <location>
        <begin position="553"/>
        <end position="563"/>
    </location>
</feature>
<sequence length="563" mass="60273">MTWLRYFQAPWLLVLAIVLPLAALALAYVWARRRRARVTRLGAEPLVSRLAPSISGTGARWRALRLGGAVLFGAIALAGPRWGNERSEMQSSGVDVVLALDASLSMLATDERPDRLTRMKQEVRRLRAMTPGDRVALLAFAGRSYILTPLTTDEGAIDLFLDNLDPSVVGQAGSSLARAIRQGTELLQSTRGRGGDRAIVVMSDGEAFEAEDDVREAARQAADAGIIVVTVGFGTAQGTTIPVHEGNTTTLKRDESGNVVVTHYVPDLLRAAAEMGRGTFIPAEATDKAARVRAALGNLRAQRRAVAAGNDLTPRFQLFVAPALLLVLLDAWLSTRRRASRREAPAAARAAALLLFALLPMLSGCTRRELDDDALGLYQHGDFPRALAAYRERVKAGGTPRAVYNFGTALLAADSAEPARDALDRARQAPDTGVRWRAQFNLGLLHLRRGLETKGDGATEDLDAALALYKQVLLAHPADSDAKWNYELALHKKKQQSGGGGGGGGGGGQGAPPQAQPQPRPAGGLGERQAEELLNAAARDERDVQGKKQKQNQPPPPPGGKDW</sequence>
<dbReference type="PROSITE" id="PS50234">
    <property type="entry name" value="VWFA"/>
    <property type="match status" value="1"/>
</dbReference>
<dbReference type="AlphaFoldDB" id="W0RK57"/>
<evidence type="ECO:0000256" key="6">
    <source>
        <dbReference type="SAM" id="Phobius"/>
    </source>
</evidence>
<dbReference type="Gene3D" id="1.25.40.10">
    <property type="entry name" value="Tetratricopeptide repeat domain"/>
    <property type="match status" value="1"/>
</dbReference>
<dbReference type="RefSeq" id="WP_025412156.1">
    <property type="nucleotide sequence ID" value="NZ_CP007128.1"/>
</dbReference>
<dbReference type="HOGENOM" id="CLU_482138_0_0_0"/>
<dbReference type="STRING" id="861299.J421_3153"/>
<dbReference type="OrthoDB" id="9781333at2"/>
<keyword evidence="1" id="KW-1003">Cell membrane</keyword>
<evidence type="ECO:0000313" key="9">
    <source>
        <dbReference type="Proteomes" id="UP000019151"/>
    </source>
</evidence>
<name>W0RK57_9BACT</name>
<dbReference type="SUPFAM" id="SSF53300">
    <property type="entry name" value="vWA-like"/>
    <property type="match status" value="1"/>
</dbReference>
<evidence type="ECO:0000259" key="7">
    <source>
        <dbReference type="PROSITE" id="PS50234"/>
    </source>
</evidence>
<dbReference type="InParanoid" id="W0RK57"/>
<dbReference type="EMBL" id="CP007128">
    <property type="protein sequence ID" value="AHG90690.1"/>
    <property type="molecule type" value="Genomic_DNA"/>
</dbReference>
<dbReference type="InterPro" id="IPR036465">
    <property type="entry name" value="vWFA_dom_sf"/>
</dbReference>
<dbReference type="InterPro" id="IPR002035">
    <property type="entry name" value="VWF_A"/>
</dbReference>
<organism evidence="8 9">
    <name type="scientific">Gemmatirosa kalamazoonensis</name>
    <dbReference type="NCBI Taxonomy" id="861299"/>
    <lineage>
        <taxon>Bacteria</taxon>
        <taxon>Pseudomonadati</taxon>
        <taxon>Gemmatimonadota</taxon>
        <taxon>Gemmatimonadia</taxon>
        <taxon>Gemmatimonadales</taxon>
        <taxon>Gemmatimonadaceae</taxon>
        <taxon>Gemmatirosa</taxon>
    </lineage>
</organism>
<evidence type="ECO:0000256" key="2">
    <source>
        <dbReference type="ARBA" id="ARBA00022692"/>
    </source>
</evidence>
<dbReference type="PANTHER" id="PTHR22550:SF5">
    <property type="entry name" value="LEUCINE ZIPPER PROTEIN 4"/>
    <property type="match status" value="1"/>
</dbReference>
<feature type="compositionally biased region" description="Gly residues" evidence="5">
    <location>
        <begin position="497"/>
        <end position="510"/>
    </location>
</feature>